<dbReference type="InterPro" id="IPR006440">
    <property type="entry name" value="Doc"/>
</dbReference>
<comment type="caution">
    <text evidence="2">The sequence shown here is derived from an EMBL/GenBank/DDBJ whole genome shotgun (WGS) entry which is preliminary data.</text>
</comment>
<protein>
    <submittedName>
        <fullName evidence="2">Type II toxin-antitoxin system death-on-curing family toxin</fullName>
    </submittedName>
</protein>
<gene>
    <name evidence="2" type="ORF">EKO24_019765</name>
</gene>
<dbReference type="EMBL" id="RYFG02000119">
    <property type="protein sequence ID" value="TRW90275.1"/>
    <property type="molecule type" value="Genomic_DNA"/>
</dbReference>
<feature type="domain" description="Fido" evidence="1">
    <location>
        <begin position="6"/>
        <end position="122"/>
    </location>
</feature>
<dbReference type="PANTHER" id="PTHR39426">
    <property type="entry name" value="HOMOLOGY TO DEATH-ON-CURING PROTEIN OF PHAGE P1"/>
    <property type="match status" value="1"/>
</dbReference>
<dbReference type="InterPro" id="IPR003812">
    <property type="entry name" value="Fido"/>
</dbReference>
<dbReference type="SUPFAM" id="SSF140931">
    <property type="entry name" value="Fic-like"/>
    <property type="match status" value="1"/>
</dbReference>
<dbReference type="RefSeq" id="WP_127029797.1">
    <property type="nucleotide sequence ID" value="NZ_RYFG02000119.1"/>
</dbReference>
<dbReference type="InterPro" id="IPR036597">
    <property type="entry name" value="Fido-like_dom_sf"/>
</dbReference>
<keyword evidence="3" id="KW-1185">Reference proteome</keyword>
<name>A0ABY3C5I8_9GAMM</name>
<dbReference type="Pfam" id="PF02661">
    <property type="entry name" value="Fic"/>
    <property type="match status" value="1"/>
</dbReference>
<dbReference type="InterPro" id="IPR053737">
    <property type="entry name" value="Type_II_TA_Toxin"/>
</dbReference>
<accession>A0ABY3C5I8</accession>
<dbReference type="Gene3D" id="1.20.120.1870">
    <property type="entry name" value="Fic/DOC protein, Fido domain"/>
    <property type="match status" value="1"/>
</dbReference>
<dbReference type="PROSITE" id="PS51459">
    <property type="entry name" value="FIDO"/>
    <property type="match status" value="1"/>
</dbReference>
<dbReference type="PIRSF" id="PIRSF018297">
    <property type="entry name" value="Doc"/>
    <property type="match status" value="1"/>
</dbReference>
<evidence type="ECO:0000313" key="3">
    <source>
        <dbReference type="Proteomes" id="UP000733744"/>
    </source>
</evidence>
<reference evidence="2 3" key="1">
    <citation type="journal article" date="2019" name="Antonie Van Leeuwenhoek">
        <title>Description of 'Ca. Methylobacter oryzae' KRF1, a novel species from the environmentally important Methylobacter clade 2.</title>
        <authorList>
            <person name="Khatri K."/>
            <person name="Mohite J.A."/>
            <person name="Pandit P.S."/>
            <person name="Bahulikar R."/>
            <person name="Rahalkar M.C."/>
        </authorList>
    </citation>
    <scope>NUCLEOTIDE SEQUENCE [LARGE SCALE GENOMIC DNA]</scope>
    <source>
        <strain evidence="2 3">KRF1</strain>
    </source>
</reference>
<dbReference type="PANTHER" id="PTHR39426:SF1">
    <property type="entry name" value="HOMOLOGY TO DEATH-ON-CURING PROTEIN OF PHAGE P1"/>
    <property type="match status" value="1"/>
</dbReference>
<organism evidence="2 3">
    <name type="scientific">Candidatus Methylobacter oryzae</name>
    <dbReference type="NCBI Taxonomy" id="2497749"/>
    <lineage>
        <taxon>Bacteria</taxon>
        <taxon>Pseudomonadati</taxon>
        <taxon>Pseudomonadota</taxon>
        <taxon>Gammaproteobacteria</taxon>
        <taxon>Methylococcales</taxon>
        <taxon>Methylococcaceae</taxon>
        <taxon>Methylobacter</taxon>
    </lineage>
</organism>
<evidence type="ECO:0000259" key="1">
    <source>
        <dbReference type="PROSITE" id="PS51459"/>
    </source>
</evidence>
<sequence>MSWQWISSELALAIHQRQLAEHGGLSGIRDKGLLDSALARPQNLHAYGENDLYVLAAAYGFGIARNHPFNDGNKRTAYVISRLFLKLHGNDMSGTPENRVRLFEQLAAGNISEHELITWLKSGNV</sequence>
<dbReference type="NCBIfam" id="TIGR01550">
    <property type="entry name" value="DOC_P1"/>
    <property type="match status" value="1"/>
</dbReference>
<dbReference type="Proteomes" id="UP000733744">
    <property type="component" value="Unassembled WGS sequence"/>
</dbReference>
<proteinExistence type="predicted"/>
<evidence type="ECO:0000313" key="2">
    <source>
        <dbReference type="EMBL" id="TRW90275.1"/>
    </source>
</evidence>